<keyword evidence="7" id="KW-1185">Reference proteome</keyword>
<dbReference type="EMBL" id="SMBU01000016">
    <property type="protein sequence ID" value="TCU94626.1"/>
    <property type="molecule type" value="Genomic_DNA"/>
</dbReference>
<dbReference type="SUPFAM" id="SSF50494">
    <property type="entry name" value="Trypsin-like serine proteases"/>
    <property type="match status" value="1"/>
</dbReference>
<keyword evidence="4" id="KW-0720">Serine protease</keyword>
<dbReference type="InterPro" id="IPR051201">
    <property type="entry name" value="Chloro_Bact_Ser_Proteases"/>
</dbReference>
<keyword evidence="2 6" id="KW-0645">Protease</keyword>
<organism evidence="6 7">
    <name type="scientific">Roseateles saccharophilus</name>
    <name type="common">Pseudomonas saccharophila</name>
    <dbReference type="NCBI Taxonomy" id="304"/>
    <lineage>
        <taxon>Bacteria</taxon>
        <taxon>Pseudomonadati</taxon>
        <taxon>Pseudomonadota</taxon>
        <taxon>Betaproteobacteria</taxon>
        <taxon>Burkholderiales</taxon>
        <taxon>Sphaerotilaceae</taxon>
        <taxon>Roseateles</taxon>
    </lineage>
</organism>
<dbReference type="PANTHER" id="PTHR43343">
    <property type="entry name" value="PEPTIDASE S12"/>
    <property type="match status" value="1"/>
</dbReference>
<evidence type="ECO:0000313" key="6">
    <source>
        <dbReference type="EMBL" id="TCU94626.1"/>
    </source>
</evidence>
<dbReference type="PROSITE" id="PS50106">
    <property type="entry name" value="PDZ"/>
    <property type="match status" value="1"/>
</dbReference>
<dbReference type="SMART" id="SM00228">
    <property type="entry name" value="PDZ"/>
    <property type="match status" value="1"/>
</dbReference>
<evidence type="ECO:0000256" key="1">
    <source>
        <dbReference type="ARBA" id="ARBA00010541"/>
    </source>
</evidence>
<evidence type="ECO:0000256" key="3">
    <source>
        <dbReference type="ARBA" id="ARBA00022801"/>
    </source>
</evidence>
<dbReference type="OrthoDB" id="8520726at2"/>
<dbReference type="Proteomes" id="UP000295110">
    <property type="component" value="Unassembled WGS sequence"/>
</dbReference>
<evidence type="ECO:0000259" key="5">
    <source>
        <dbReference type="PROSITE" id="PS50106"/>
    </source>
</evidence>
<dbReference type="GO" id="GO:0004252">
    <property type="term" value="F:serine-type endopeptidase activity"/>
    <property type="evidence" value="ECO:0007669"/>
    <property type="project" value="InterPro"/>
</dbReference>
<name>A0A4R3URS0_ROSSA</name>
<accession>A0A4R3URS0</accession>
<dbReference type="GO" id="GO:0006508">
    <property type="term" value="P:proteolysis"/>
    <property type="evidence" value="ECO:0007669"/>
    <property type="project" value="UniProtKB-KW"/>
</dbReference>
<dbReference type="Gene3D" id="2.40.10.120">
    <property type="match status" value="1"/>
</dbReference>
<dbReference type="RefSeq" id="WP_132572823.1">
    <property type="nucleotide sequence ID" value="NZ_CBCSGL010000012.1"/>
</dbReference>
<evidence type="ECO:0000313" key="7">
    <source>
        <dbReference type="Proteomes" id="UP000295110"/>
    </source>
</evidence>
<dbReference type="Pfam" id="PF13365">
    <property type="entry name" value="Trypsin_2"/>
    <property type="match status" value="1"/>
</dbReference>
<dbReference type="Gene3D" id="2.30.42.10">
    <property type="match status" value="1"/>
</dbReference>
<dbReference type="InterPro" id="IPR009003">
    <property type="entry name" value="Peptidase_S1_PA"/>
</dbReference>
<dbReference type="AlphaFoldDB" id="A0A4R3URS0"/>
<dbReference type="Pfam" id="PF13180">
    <property type="entry name" value="PDZ_2"/>
    <property type="match status" value="1"/>
</dbReference>
<dbReference type="InterPro" id="IPR001478">
    <property type="entry name" value="PDZ"/>
</dbReference>
<protein>
    <submittedName>
        <fullName evidence="6">Serine protease DegQ</fullName>
    </submittedName>
</protein>
<keyword evidence="3" id="KW-0378">Hydrolase</keyword>
<feature type="domain" description="PDZ" evidence="5">
    <location>
        <begin position="270"/>
        <end position="361"/>
    </location>
</feature>
<comment type="caution">
    <text evidence="6">The sequence shown here is derived from an EMBL/GenBank/DDBJ whole genome shotgun (WGS) entry which is preliminary data.</text>
</comment>
<sequence>MQRWIRFTGQTVAAGVLAWSLLWLTRPDAPPAGPAVDLSLPVASPVAQQPMPASDAHASYSAAVRIAMPSVVNIYTAKQMPRGRGWLDQRRHDYGEGVPQRATSLGSGVIWRPDGYIVTNYHVVEGADEIAVVLPQRAPLRARVVGADPESDLAVLRVEARELPAIQRRGGNSLDIGDVVLAIGNPFGVGQTVTQGIVSATGRNHLGINTFENFVQTDASINPGNSGGALVDTAGQLVGINTAIYTRSEGSVGIGFAIPVDLVDTVAEALMAGGRVRRGWLGIQAQDVDTALADNLSLPVRGGVLVAAVEPRGPADRGGLRPGDVIKAVDGRPVTDSAALTQLAAAGKPGSSIQLDIERRGARVTLAVTLGQRPALRRIED</sequence>
<dbReference type="FunFam" id="2.40.10.10:FF:000001">
    <property type="entry name" value="Periplasmic serine protease DegS"/>
    <property type="match status" value="1"/>
</dbReference>
<dbReference type="InterPro" id="IPR001940">
    <property type="entry name" value="Peptidase_S1C"/>
</dbReference>
<comment type="similarity">
    <text evidence="1">Belongs to the peptidase S1C family.</text>
</comment>
<reference evidence="6 7" key="1">
    <citation type="submission" date="2019-03" db="EMBL/GenBank/DDBJ databases">
        <title>Genomic Encyclopedia of Type Strains, Phase IV (KMG-IV): sequencing the most valuable type-strain genomes for metagenomic binning, comparative biology and taxonomic classification.</title>
        <authorList>
            <person name="Goeker M."/>
        </authorList>
    </citation>
    <scope>NUCLEOTIDE SEQUENCE [LARGE SCALE GENOMIC DNA]</scope>
    <source>
        <strain evidence="6 7">DSM 654</strain>
    </source>
</reference>
<proteinExistence type="inferred from homology"/>
<dbReference type="PANTHER" id="PTHR43343:SF3">
    <property type="entry name" value="PROTEASE DO-LIKE 8, CHLOROPLASTIC"/>
    <property type="match status" value="1"/>
</dbReference>
<dbReference type="InterPro" id="IPR036034">
    <property type="entry name" value="PDZ_sf"/>
</dbReference>
<dbReference type="SUPFAM" id="SSF50156">
    <property type="entry name" value="PDZ domain-like"/>
    <property type="match status" value="1"/>
</dbReference>
<dbReference type="PRINTS" id="PR00834">
    <property type="entry name" value="PROTEASES2C"/>
</dbReference>
<evidence type="ECO:0000256" key="4">
    <source>
        <dbReference type="ARBA" id="ARBA00022825"/>
    </source>
</evidence>
<evidence type="ECO:0000256" key="2">
    <source>
        <dbReference type="ARBA" id="ARBA00022670"/>
    </source>
</evidence>
<gene>
    <name evidence="6" type="ORF">EV671_101648</name>
</gene>